<dbReference type="Proteomes" id="UP000285326">
    <property type="component" value="Unassembled WGS sequence"/>
</dbReference>
<evidence type="ECO:0000313" key="1">
    <source>
        <dbReference type="EMBL" id="RKF79833.1"/>
    </source>
</evidence>
<protein>
    <submittedName>
        <fullName evidence="1">Uncharacterized protein</fullName>
    </submittedName>
</protein>
<accession>A0A420IZC0</accession>
<name>A0A420IZC0_9PEZI</name>
<feature type="non-terminal residue" evidence="1">
    <location>
        <position position="1"/>
    </location>
</feature>
<dbReference type="EMBL" id="MCBS01019931">
    <property type="protein sequence ID" value="RKF79833.1"/>
    <property type="molecule type" value="Genomic_DNA"/>
</dbReference>
<proteinExistence type="predicted"/>
<gene>
    <name evidence="1" type="ORF">GcM1_199036</name>
</gene>
<dbReference type="AlphaFoldDB" id="A0A420IZC0"/>
<reference evidence="1 2" key="1">
    <citation type="journal article" date="2018" name="BMC Genomics">
        <title>Comparative genome analyses reveal sequence features reflecting distinct modes of host-adaptation between dicot and monocot powdery mildew.</title>
        <authorList>
            <person name="Wu Y."/>
            <person name="Ma X."/>
            <person name="Pan Z."/>
            <person name="Kale S.D."/>
            <person name="Song Y."/>
            <person name="King H."/>
            <person name="Zhang Q."/>
            <person name="Presley C."/>
            <person name="Deng X."/>
            <person name="Wei C.I."/>
            <person name="Xiao S."/>
        </authorList>
    </citation>
    <scope>NUCLEOTIDE SEQUENCE [LARGE SCALE GENOMIC DNA]</scope>
    <source>
        <strain evidence="1">UMSG1</strain>
    </source>
</reference>
<organism evidence="1 2">
    <name type="scientific">Golovinomyces cichoracearum</name>
    <dbReference type="NCBI Taxonomy" id="62708"/>
    <lineage>
        <taxon>Eukaryota</taxon>
        <taxon>Fungi</taxon>
        <taxon>Dikarya</taxon>
        <taxon>Ascomycota</taxon>
        <taxon>Pezizomycotina</taxon>
        <taxon>Leotiomycetes</taxon>
        <taxon>Erysiphales</taxon>
        <taxon>Erysiphaceae</taxon>
        <taxon>Golovinomyces</taxon>
    </lineage>
</organism>
<sequence length="60" mass="6246">AANSASIVDLATVGCFLADQAIGPPKNRNRYASEDIRVEESSANAASLAPLNISRHPVVP</sequence>
<comment type="caution">
    <text evidence="1">The sequence shown here is derived from an EMBL/GenBank/DDBJ whole genome shotgun (WGS) entry which is preliminary data.</text>
</comment>
<evidence type="ECO:0000313" key="2">
    <source>
        <dbReference type="Proteomes" id="UP000285326"/>
    </source>
</evidence>